<dbReference type="InterPro" id="IPR039561">
    <property type="entry name" value="Peptidase_M15C"/>
</dbReference>
<dbReference type="SUPFAM" id="SSF55166">
    <property type="entry name" value="Hedgehog/DD-peptidase"/>
    <property type="match status" value="1"/>
</dbReference>
<evidence type="ECO:0000313" key="2">
    <source>
        <dbReference type="EMBL" id="MEQ2456397.1"/>
    </source>
</evidence>
<dbReference type="Proteomes" id="UP001440599">
    <property type="component" value="Unassembled WGS sequence"/>
</dbReference>
<comment type="caution">
    <text evidence="2">The sequence shown here is derived from an EMBL/GenBank/DDBJ whole genome shotgun (WGS) entry which is preliminary data.</text>
</comment>
<sequence>MRNSRDIDALRSDVAANCRAWLELCKAAGLAVLVTGTVRDEEYQRYCYEQGTAATPIPSFHGEKAGLAFDFCQNVKGKEYSDLTFFQKAGELGELVGFEWGGRWKSFPDRPHLQWSQGGKYTSAMIRAGNYPPDMPLYQLHSEEEEEVQIYHWFKDMPDWARPSAEKAYHKGLIQADPETGAVSVYDVNLQAIVWLDRLGLLEEKEGTV</sequence>
<evidence type="ECO:0000259" key="1">
    <source>
        <dbReference type="Pfam" id="PF13539"/>
    </source>
</evidence>
<dbReference type="EMBL" id="JBBMFT010000004">
    <property type="protein sequence ID" value="MEQ2456397.1"/>
    <property type="molecule type" value="Genomic_DNA"/>
</dbReference>
<name>A0ABV1EP78_9FIRM</name>
<gene>
    <name evidence="2" type="ORF">WMO45_07675</name>
</gene>
<organism evidence="2 3">
    <name type="scientific">Flavonifractor hominis</name>
    <dbReference type="NCBI Taxonomy" id="3133178"/>
    <lineage>
        <taxon>Bacteria</taxon>
        <taxon>Bacillati</taxon>
        <taxon>Bacillota</taxon>
        <taxon>Clostridia</taxon>
        <taxon>Eubacteriales</taxon>
        <taxon>Oscillospiraceae</taxon>
        <taxon>Flavonifractor</taxon>
    </lineage>
</organism>
<accession>A0ABV1EP78</accession>
<dbReference type="InterPro" id="IPR009045">
    <property type="entry name" value="Zn_M74/Hedgehog-like"/>
</dbReference>
<evidence type="ECO:0000313" key="3">
    <source>
        <dbReference type="Proteomes" id="UP001440599"/>
    </source>
</evidence>
<dbReference type="RefSeq" id="WP_349140019.1">
    <property type="nucleotide sequence ID" value="NZ_JBBMFT010000004.1"/>
</dbReference>
<protein>
    <submittedName>
        <fullName evidence="2">M15 family metallopeptidase</fullName>
    </submittedName>
</protein>
<dbReference type="CDD" id="cd14845">
    <property type="entry name" value="L-Ala-D-Glu_peptidase_like"/>
    <property type="match status" value="1"/>
</dbReference>
<feature type="domain" description="Peptidase M15C" evidence="1">
    <location>
        <begin position="64"/>
        <end position="115"/>
    </location>
</feature>
<dbReference type="Gene3D" id="3.30.1380.10">
    <property type="match status" value="1"/>
</dbReference>
<keyword evidence="3" id="KW-1185">Reference proteome</keyword>
<proteinExistence type="predicted"/>
<reference evidence="2 3" key="1">
    <citation type="submission" date="2024-03" db="EMBL/GenBank/DDBJ databases">
        <title>Human intestinal bacterial collection.</title>
        <authorList>
            <person name="Pauvert C."/>
            <person name="Hitch T.C.A."/>
            <person name="Clavel T."/>
        </authorList>
    </citation>
    <scope>NUCLEOTIDE SEQUENCE [LARGE SCALE GENOMIC DNA]</scope>
    <source>
        <strain evidence="2 3">CLA-AP-H34</strain>
    </source>
</reference>
<dbReference type="Pfam" id="PF13539">
    <property type="entry name" value="Peptidase_M15_4"/>
    <property type="match status" value="1"/>
</dbReference>